<dbReference type="InterPro" id="IPR013149">
    <property type="entry name" value="ADH-like_C"/>
</dbReference>
<dbReference type="PATRIC" id="fig|1420583.3.peg.3878"/>
<reference evidence="7 8" key="1">
    <citation type="journal article" date="2015" name="G3 (Bethesda)">
        <title>Insights into Ongoing Evolution of the Hexachlorocyclohexane Catabolic Pathway from Comparative Genomics of Ten Sphingomonadaceae Strains.</title>
        <authorList>
            <person name="Pearce S.L."/>
            <person name="Oakeshott J.G."/>
            <person name="Pandey G."/>
        </authorList>
    </citation>
    <scope>NUCLEOTIDE SEQUENCE [LARGE SCALE GENOMIC DNA]</scope>
    <source>
        <strain evidence="7 8">LL01</strain>
    </source>
</reference>
<proteinExistence type="inferred from homology"/>
<dbReference type="AlphaFoldDB" id="A0A0J7XQG6"/>
<comment type="similarity">
    <text evidence="5">Belongs to the zinc-containing alcohol dehydrogenase family.</text>
</comment>
<keyword evidence="8" id="KW-1185">Reference proteome</keyword>
<comment type="cofactor">
    <cofactor evidence="1 5">
        <name>Zn(2+)</name>
        <dbReference type="ChEBI" id="CHEBI:29105"/>
    </cofactor>
</comment>
<accession>A0A0J7XQG6</accession>
<evidence type="ECO:0000256" key="3">
    <source>
        <dbReference type="ARBA" id="ARBA00022833"/>
    </source>
</evidence>
<evidence type="ECO:0000256" key="1">
    <source>
        <dbReference type="ARBA" id="ARBA00001947"/>
    </source>
</evidence>
<dbReference type="RefSeq" id="WP_066608798.1">
    <property type="nucleotide sequence ID" value="NZ_KQ130436.1"/>
</dbReference>
<dbReference type="InterPro" id="IPR002328">
    <property type="entry name" value="ADH_Zn_CS"/>
</dbReference>
<name>A0A0J7XQG6_9SPHN</name>
<protein>
    <submittedName>
        <fullName evidence="7">Alcohol dehydrogenase</fullName>
    </submittedName>
</protein>
<feature type="domain" description="Enoyl reductase (ER)" evidence="6">
    <location>
        <begin position="11"/>
        <end position="342"/>
    </location>
</feature>
<dbReference type="PANTHER" id="PTHR42683">
    <property type="entry name" value="ALDEHYDE REDUCTASE"/>
    <property type="match status" value="1"/>
</dbReference>
<keyword evidence="2 5" id="KW-0479">Metal-binding</keyword>
<keyword evidence="4" id="KW-0560">Oxidoreductase</keyword>
<dbReference type="GO" id="GO:0008270">
    <property type="term" value="F:zinc ion binding"/>
    <property type="evidence" value="ECO:0007669"/>
    <property type="project" value="InterPro"/>
</dbReference>
<dbReference type="InterPro" id="IPR013154">
    <property type="entry name" value="ADH-like_N"/>
</dbReference>
<evidence type="ECO:0000313" key="8">
    <source>
        <dbReference type="Proteomes" id="UP000052232"/>
    </source>
</evidence>
<dbReference type="InterPro" id="IPR011032">
    <property type="entry name" value="GroES-like_sf"/>
</dbReference>
<sequence>MTHATGYAALSADSAMAPFSFTRRALRANDVRVDIRYCGVCHSDLHQARNDWHNSLYPCVPGHEIIGQVTEIGADVTRFEVGDMAAIGCLVDSCMECSECTRGQEQYCARRATPTYNGKDRTDGSPTFGGYSNHIVVREHFVLKLPDGLNPERAAPLLCAGITTWSPLRHWRVGPGSRVAVAGLGGLGHMGVKLAVGLGAEVTVVTTSPSKADDALALGAHKVLISSDKDAMKGAARSFDMVLDTIPVAHDVGPYLMLLAPRGVHVVVGAIDMIPSFHGGLLVGGQKSVAGSAIGGLPETQEMLDFCAANNILPDTETIAIQDINHAFERMEKSDVKYRFVIDMASLGDEN</sequence>
<evidence type="ECO:0000256" key="5">
    <source>
        <dbReference type="RuleBase" id="RU361277"/>
    </source>
</evidence>
<dbReference type="STRING" id="1420583.V473_20345"/>
<comment type="caution">
    <text evidence="7">The sequence shown here is derived from an EMBL/GenBank/DDBJ whole genome shotgun (WGS) entry which is preliminary data.</text>
</comment>
<dbReference type="Pfam" id="PF00107">
    <property type="entry name" value="ADH_zinc_N"/>
    <property type="match status" value="1"/>
</dbReference>
<dbReference type="SUPFAM" id="SSF51735">
    <property type="entry name" value="NAD(P)-binding Rossmann-fold domains"/>
    <property type="match status" value="1"/>
</dbReference>
<dbReference type="Proteomes" id="UP000052232">
    <property type="component" value="Unassembled WGS sequence"/>
</dbReference>
<dbReference type="SMART" id="SM00829">
    <property type="entry name" value="PKS_ER"/>
    <property type="match status" value="1"/>
</dbReference>
<dbReference type="SUPFAM" id="SSF50129">
    <property type="entry name" value="GroES-like"/>
    <property type="match status" value="1"/>
</dbReference>
<dbReference type="InterPro" id="IPR047109">
    <property type="entry name" value="CAD-like"/>
</dbReference>
<dbReference type="Pfam" id="PF08240">
    <property type="entry name" value="ADH_N"/>
    <property type="match status" value="1"/>
</dbReference>
<dbReference type="Gene3D" id="3.40.50.720">
    <property type="entry name" value="NAD(P)-binding Rossmann-like Domain"/>
    <property type="match status" value="1"/>
</dbReference>
<evidence type="ECO:0000256" key="2">
    <source>
        <dbReference type="ARBA" id="ARBA00022723"/>
    </source>
</evidence>
<dbReference type="InterPro" id="IPR036291">
    <property type="entry name" value="NAD(P)-bd_dom_sf"/>
</dbReference>
<gene>
    <name evidence="7" type="ORF">V473_20345</name>
</gene>
<dbReference type="CDD" id="cd05283">
    <property type="entry name" value="CAD1"/>
    <property type="match status" value="1"/>
</dbReference>
<evidence type="ECO:0000313" key="7">
    <source>
        <dbReference type="EMBL" id="KMS53303.1"/>
    </source>
</evidence>
<dbReference type="Gene3D" id="3.90.180.10">
    <property type="entry name" value="Medium-chain alcohol dehydrogenases, catalytic domain"/>
    <property type="match status" value="1"/>
</dbReference>
<dbReference type="FunFam" id="3.40.50.720:FF:000022">
    <property type="entry name" value="Cinnamyl alcohol dehydrogenase"/>
    <property type="match status" value="1"/>
</dbReference>
<dbReference type="PROSITE" id="PS00059">
    <property type="entry name" value="ADH_ZINC"/>
    <property type="match status" value="1"/>
</dbReference>
<evidence type="ECO:0000256" key="4">
    <source>
        <dbReference type="ARBA" id="ARBA00023002"/>
    </source>
</evidence>
<organism evidence="7 8">
    <name type="scientific">Sphingobium cupriresistens LL01</name>
    <dbReference type="NCBI Taxonomy" id="1420583"/>
    <lineage>
        <taxon>Bacteria</taxon>
        <taxon>Pseudomonadati</taxon>
        <taxon>Pseudomonadota</taxon>
        <taxon>Alphaproteobacteria</taxon>
        <taxon>Sphingomonadales</taxon>
        <taxon>Sphingomonadaceae</taxon>
        <taxon>Sphingobium</taxon>
    </lineage>
</organism>
<dbReference type="EMBL" id="JACT01000005">
    <property type="protein sequence ID" value="KMS53303.1"/>
    <property type="molecule type" value="Genomic_DNA"/>
</dbReference>
<keyword evidence="3 5" id="KW-0862">Zinc</keyword>
<dbReference type="InterPro" id="IPR020843">
    <property type="entry name" value="ER"/>
</dbReference>
<dbReference type="GO" id="GO:0008106">
    <property type="term" value="F:alcohol dehydrogenase (NADP+) activity"/>
    <property type="evidence" value="ECO:0007669"/>
    <property type="project" value="UniProtKB-ARBA"/>
</dbReference>
<evidence type="ECO:0000259" key="6">
    <source>
        <dbReference type="SMART" id="SM00829"/>
    </source>
</evidence>